<dbReference type="RefSeq" id="WP_165391290.1">
    <property type="nucleotide sequence ID" value="NZ_SHKX01000010.1"/>
</dbReference>
<dbReference type="EMBL" id="SHKX01000010">
    <property type="protein sequence ID" value="RZU47385.1"/>
    <property type="molecule type" value="Genomic_DNA"/>
</dbReference>
<proteinExistence type="predicted"/>
<feature type="chain" id="PRO_5020293390" evidence="1">
    <location>
        <begin position="23"/>
        <end position="201"/>
    </location>
</feature>
<dbReference type="SUPFAM" id="SSF48452">
    <property type="entry name" value="TPR-like"/>
    <property type="match status" value="1"/>
</dbReference>
<dbReference type="Proteomes" id="UP000292423">
    <property type="component" value="Unassembled WGS sequence"/>
</dbReference>
<dbReference type="Pfam" id="PF13432">
    <property type="entry name" value="TPR_16"/>
    <property type="match status" value="1"/>
</dbReference>
<dbReference type="InterPro" id="IPR011990">
    <property type="entry name" value="TPR-like_helical_dom_sf"/>
</dbReference>
<gene>
    <name evidence="2" type="ORF">EV700_0346</name>
</gene>
<sequence length="201" mass="22266">MKLSRILPACLLGGLMAVTAVAGEADWAKSYQLESQGKIQDALTTLDSLGKDDDDHLQWLRKGWLNYQLGRHDESLKAYTTAAARYPRSVEALLGETLPLLATRRWKEAETQARKALELAPWNYTAAIRLMAALEAQKDWKALAKVGVDMAERFPSDATILVYLARAQNALGWKNEAAISWQGVLNRVPGHIEAKKALGRP</sequence>
<evidence type="ECO:0000256" key="1">
    <source>
        <dbReference type="SAM" id="SignalP"/>
    </source>
</evidence>
<name>A0A4Q7ZBR4_9GAMM</name>
<comment type="caution">
    <text evidence="2">The sequence shown here is derived from an EMBL/GenBank/DDBJ whole genome shotgun (WGS) entry which is preliminary data.</text>
</comment>
<keyword evidence="3" id="KW-1185">Reference proteome</keyword>
<dbReference type="Gene3D" id="1.25.40.10">
    <property type="entry name" value="Tetratricopeptide repeat domain"/>
    <property type="match status" value="2"/>
</dbReference>
<organism evidence="2 3">
    <name type="scientific">Fluviicoccus keumensis</name>
    <dbReference type="NCBI Taxonomy" id="1435465"/>
    <lineage>
        <taxon>Bacteria</taxon>
        <taxon>Pseudomonadati</taxon>
        <taxon>Pseudomonadota</taxon>
        <taxon>Gammaproteobacteria</taxon>
        <taxon>Moraxellales</taxon>
        <taxon>Moraxellaceae</taxon>
        <taxon>Fluviicoccus</taxon>
    </lineage>
</organism>
<evidence type="ECO:0000313" key="3">
    <source>
        <dbReference type="Proteomes" id="UP000292423"/>
    </source>
</evidence>
<protein>
    <submittedName>
        <fullName evidence="2">Tetratricopeptide repeat protein</fullName>
    </submittedName>
</protein>
<feature type="signal peptide" evidence="1">
    <location>
        <begin position="1"/>
        <end position="22"/>
    </location>
</feature>
<reference evidence="2 3" key="1">
    <citation type="submission" date="2019-02" db="EMBL/GenBank/DDBJ databases">
        <title>Genomic Encyclopedia of Type Strains, Phase IV (KMG-IV): sequencing the most valuable type-strain genomes for metagenomic binning, comparative biology and taxonomic classification.</title>
        <authorList>
            <person name="Goeker M."/>
        </authorList>
    </citation>
    <scope>NUCLEOTIDE SEQUENCE [LARGE SCALE GENOMIC DNA]</scope>
    <source>
        <strain evidence="2 3">DSM 105135</strain>
    </source>
</reference>
<accession>A0A4Q7ZBR4</accession>
<keyword evidence="1" id="KW-0732">Signal</keyword>
<dbReference type="AlphaFoldDB" id="A0A4Q7ZBR4"/>
<evidence type="ECO:0000313" key="2">
    <source>
        <dbReference type="EMBL" id="RZU47385.1"/>
    </source>
</evidence>